<protein>
    <submittedName>
        <fullName evidence="2">Uncharacterized protein</fullName>
    </submittedName>
</protein>
<evidence type="ECO:0000256" key="1">
    <source>
        <dbReference type="SAM" id="MobiDB-lite"/>
    </source>
</evidence>
<proteinExistence type="predicted"/>
<feature type="region of interest" description="Disordered" evidence="1">
    <location>
        <begin position="158"/>
        <end position="178"/>
    </location>
</feature>
<sequence>MSKIQAILYIDNGDMGYNRDTLQFIKSHIKMIFRKFDLTIVPIQASRLSRRQAQILHDHEFLFPSLVLPFARLVGKDDICHFFQNPASFGVDVGTHHKKVGKKAKSDIEGFETPARKSDLYETMLQNIALEGQTADDTHDVSGAPSTDELMRAAEEEMTKHTIGGDPKPPSKGLSSLRRGAQDIEKAGGVLPITVEKKDIHTLMAEQIRHGGECTVPVR</sequence>
<reference evidence="2" key="1">
    <citation type="journal article" date="2020" name="Nature">
        <title>Giant virus diversity and host interactions through global metagenomics.</title>
        <authorList>
            <person name="Schulz F."/>
            <person name="Roux S."/>
            <person name="Paez-Espino D."/>
            <person name="Jungbluth S."/>
            <person name="Walsh D.A."/>
            <person name="Denef V.J."/>
            <person name="McMahon K.D."/>
            <person name="Konstantinidis K.T."/>
            <person name="Eloe-Fadrosh E.A."/>
            <person name="Kyrpides N.C."/>
            <person name="Woyke T."/>
        </authorList>
    </citation>
    <scope>NUCLEOTIDE SEQUENCE</scope>
    <source>
        <strain evidence="2">GVMAG-M-3300024336-7</strain>
    </source>
</reference>
<organism evidence="2">
    <name type="scientific">viral metagenome</name>
    <dbReference type="NCBI Taxonomy" id="1070528"/>
    <lineage>
        <taxon>unclassified sequences</taxon>
        <taxon>metagenomes</taxon>
        <taxon>organismal metagenomes</taxon>
    </lineage>
</organism>
<accession>A0A6C0IU30</accession>
<name>A0A6C0IU30_9ZZZZ</name>
<dbReference type="AlphaFoldDB" id="A0A6C0IU30"/>
<dbReference type="EMBL" id="MN740267">
    <property type="protein sequence ID" value="QHT96774.1"/>
    <property type="molecule type" value="Genomic_DNA"/>
</dbReference>
<evidence type="ECO:0000313" key="2">
    <source>
        <dbReference type="EMBL" id="QHT96774.1"/>
    </source>
</evidence>